<feature type="region of interest" description="Disordered" evidence="1">
    <location>
        <begin position="978"/>
        <end position="1035"/>
    </location>
</feature>
<dbReference type="Gene3D" id="3.40.50.300">
    <property type="entry name" value="P-loop containing nucleotide triphosphate hydrolases"/>
    <property type="match status" value="1"/>
</dbReference>
<feature type="domain" description="Reverse transcriptase" evidence="2">
    <location>
        <begin position="211"/>
        <end position="447"/>
    </location>
</feature>
<feature type="region of interest" description="Disordered" evidence="1">
    <location>
        <begin position="1518"/>
        <end position="1544"/>
    </location>
</feature>
<dbReference type="InterPro" id="IPR000477">
    <property type="entry name" value="RT_dom"/>
</dbReference>
<dbReference type="InterPro" id="IPR047794">
    <property type="entry name" value="C45_proenzyme-like"/>
</dbReference>
<feature type="compositionally biased region" description="Pro residues" evidence="1">
    <location>
        <begin position="1467"/>
        <end position="1477"/>
    </location>
</feature>
<feature type="compositionally biased region" description="Polar residues" evidence="1">
    <location>
        <begin position="1488"/>
        <end position="1497"/>
    </location>
</feature>
<protein>
    <submittedName>
        <fullName evidence="3">Chaperone protein ClpB</fullName>
    </submittedName>
</protein>
<dbReference type="PANTHER" id="PTHR34180:SF1">
    <property type="entry name" value="BETA-ALANYL-DOPAMINE_CARCININE HYDROLASE"/>
    <property type="match status" value="1"/>
</dbReference>
<dbReference type="InterPro" id="IPR005079">
    <property type="entry name" value="Peptidase_C45_hydrolase"/>
</dbReference>
<feature type="compositionally biased region" description="Polar residues" evidence="1">
    <location>
        <begin position="1125"/>
        <end position="1134"/>
    </location>
</feature>
<feature type="region of interest" description="Disordered" evidence="1">
    <location>
        <begin position="714"/>
        <end position="888"/>
    </location>
</feature>
<feature type="compositionally biased region" description="Basic and acidic residues" evidence="1">
    <location>
        <begin position="873"/>
        <end position="883"/>
    </location>
</feature>
<dbReference type="InterPro" id="IPR047801">
    <property type="entry name" value="Peptidase_C45"/>
</dbReference>
<organism evidence="3 4">
    <name type="scientific">Symbiodinium microadriaticum</name>
    <name type="common">Dinoflagellate</name>
    <name type="synonym">Zooxanthella microadriatica</name>
    <dbReference type="NCBI Taxonomy" id="2951"/>
    <lineage>
        <taxon>Eukaryota</taxon>
        <taxon>Sar</taxon>
        <taxon>Alveolata</taxon>
        <taxon>Dinophyceae</taxon>
        <taxon>Suessiales</taxon>
        <taxon>Symbiodiniaceae</taxon>
        <taxon>Symbiodinium</taxon>
    </lineage>
</organism>
<name>A0A1Q9CLB4_SYMMI</name>
<dbReference type="Proteomes" id="UP000186817">
    <property type="component" value="Unassembled WGS sequence"/>
</dbReference>
<dbReference type="Pfam" id="PF03417">
    <property type="entry name" value="AAT"/>
    <property type="match status" value="1"/>
</dbReference>
<evidence type="ECO:0000256" key="1">
    <source>
        <dbReference type="SAM" id="MobiDB-lite"/>
    </source>
</evidence>
<dbReference type="SUPFAM" id="SSF56219">
    <property type="entry name" value="DNase I-like"/>
    <property type="match status" value="1"/>
</dbReference>
<evidence type="ECO:0000313" key="4">
    <source>
        <dbReference type="Proteomes" id="UP000186817"/>
    </source>
</evidence>
<feature type="region of interest" description="Disordered" evidence="1">
    <location>
        <begin position="918"/>
        <end position="965"/>
    </location>
</feature>
<dbReference type="PANTHER" id="PTHR34180">
    <property type="entry name" value="PEPTIDASE C45"/>
    <property type="match status" value="1"/>
</dbReference>
<dbReference type="Gene3D" id="3.60.10.10">
    <property type="entry name" value="Endonuclease/exonuclease/phosphatase"/>
    <property type="match status" value="1"/>
</dbReference>
<dbReference type="PROSITE" id="PS50878">
    <property type="entry name" value="RT_POL"/>
    <property type="match status" value="1"/>
</dbReference>
<feature type="compositionally biased region" description="Basic and acidic residues" evidence="1">
    <location>
        <begin position="723"/>
        <end position="734"/>
    </location>
</feature>
<evidence type="ECO:0000259" key="2">
    <source>
        <dbReference type="PROSITE" id="PS50878"/>
    </source>
</evidence>
<comment type="caution">
    <text evidence="3">The sequence shown here is derived from an EMBL/GenBank/DDBJ whole genome shotgun (WGS) entry which is preliminary data.</text>
</comment>
<dbReference type="SUPFAM" id="SSF52540">
    <property type="entry name" value="P-loop containing nucleoside triphosphate hydrolases"/>
    <property type="match status" value="1"/>
</dbReference>
<feature type="compositionally biased region" description="Low complexity" evidence="1">
    <location>
        <begin position="809"/>
        <end position="849"/>
    </location>
</feature>
<feature type="compositionally biased region" description="Low complexity" evidence="1">
    <location>
        <begin position="782"/>
        <end position="792"/>
    </location>
</feature>
<evidence type="ECO:0000313" key="3">
    <source>
        <dbReference type="EMBL" id="OLP83709.1"/>
    </source>
</evidence>
<sequence>MGTWNVGGLTAQNVLELTKSFAGDRDLEKLQVLMLQEVIVEPGVQFLEEQGWTMVCDKNLRDWRGTAIAFRSTAAKHTNSALLPGGIATTLTQANPKQSTRYISGHIPHHATIAQTETLLGGWRDALDRPKVVVGFDANETFSDPDDQGWRAHTGRGEVVLATMAEHSIQGPPQDLHIPTYHPYNTAMESRRLDYVMVKGHDVTTGGVKAESRHMASSDHDLVLLGLTVHPQGELVLAASQANWGAYRRGKQAPELLVVLRRVVRHAKEWGVPTWLVKLDVRKAFDSVWQESMGDMVAQRVGGLRPGGGGTAGGMPWEARAWLGLLEAREMQVAAGDTIPQSNGVRQGSPDSPILFSRIVGDCLEQALQETQHLLTPAKGPAPPESGGAFMDDTYLWSHDPTHLQATLAALERHLARHGLLINPGKTAIIFSQPQGGGEFRIGGEMVGCKPFGEVITALGSPITFGESVAAIITEMNHRARKAFHKHAALLCAATPLKGRLTLHQTLVRGAALWGGQAWPVTDGILRAINTTQLLQIRRMMHPARRPGEQWEAWHIRTMRGARVALQQSKVPRWSTFQLGHTWDLYGHMARAQPGGRPMLRWKDLQWWEQEKQKPRKQRHTHVKYNALADPERQVVAAAGVGWKQTALDLPTWGRLGEQFVAMFDVPWASGKQSSITNLTPNNTTGGRQHANETEMLRALLLLFLGVALQDVQDPNRPGLKNQSRDTDHEDRPEGTQPAAAEATQPEGHPQQPGGYEPPPWEVPADYVAPWERDPHRPQTEPPTQSSSSGETFTQQQAGGANYAGPQKASAGQQQPQTAPQQAADPAQPQAAGATPQTAGGSSAAGGTTIPPTAELEEDDTPEGGRGGRTQRPYHEGHGDQRMRGKRFKAAVQTAFGQRGWTKGDDITWKEVAHLVGLREEDDESEWERVLQEGAQLGQRRQPGRGRTPKAQPAPAANRGTEPSHTNFSLLLNLHMLPRGAPLPTQPQAQPSDPQPTKQNKQNATASGGAGDPRRRRDGAAATTTAAEEVPEEDEEAMLHWDGLFNYMLISPGGADRPETFISELPFHAGAEMSAAAPGEWSPRATWPPALRSFMFPWGRIQGGRPNKWLLHITGGPPQEDAGATQLQPGSSYTLEMPPGARTWQLGRLQPRKPVDEDDEENDAQSLMQRSTQLDDTAASSGGQEPQSAPQPERQQRGTPQRMAPAAAMVRRWLRQLAAVLYSCPMGDAIPLLLEEAMERVGTCSDDDRWQDDGTVGGPGPCKKRRTINILYVARRRLQLICEDEGMDGYNQHQIWEDLKAALGELRQGQTQFQLATRGQGGHQVLQGGHGLEQAITAVQTAMTATTEGDLDWATESWSQVLDSLVQEAEDLLEEESQLDFVHPADVVALDEGGQEAPPIPQGEPMAQTDLLLRNIRAVMNFVPAGGAQVTQLLAAILVWKQQHGGESIAVDTQTTDAGGDDSQKIPPAPQTGPWIPPLTVDQWPGSVPTSAVTPDTPQGDPFEPTDAELVEALEEFERREQEEALQHAGEQADNQAEAAELSRQEEMDRIIQILLRKRKRGNNACLVGPPGVGKTAVVEGLAIRIAEGKACRFADFCLKKVINEVTSDERDVCLFIDEHVIGATTADECAGYTKHIEKDAALERRFQRVNCEEPKVAESIEVLEGLRPAYEAVDLIDEASSLVLPSATSDADLEVSSTHALRGMLSIEAQWRIEMELEANNQVDPGELGVQTPGHLARVCVQFCKRVRSLARPPKPSQQSAMLKPCLAWFFAVASAQDTGFMRTVFVEYVDGTSDGHFQFGKAIGEAMGPDIQTVWAGDLELHAMETWVLGEGREIFESLVSETNATYPLYMREVEGMADGSGIALQRLLVNQLREELAQWVEPRKREGHCTDGYVVSAQLTALGHNDDWPINWRKSSYFVIATALDADGRAKFRMGSWCYPGLLFGGQLNWNSFGLVWTVNSLFPRSFRSRGVGTAWVSRHMTEARSLQDLVTRASNKRVTTALNYNVGLLSEKELWNVEVTTGGLHAMRKITGPYVHANQFKLLNVSQFPEASSVHREGRWNQLKPNNMKDLRSFLSDRSDPDWPVWRNRTSKDPCFTSITGIFDLERRTISAWTSPSNATDPQFEMSLDLENGRASSREAEDFVYM</sequence>
<dbReference type="InterPro" id="IPR036691">
    <property type="entry name" value="Endo/exonu/phosph_ase_sf"/>
</dbReference>
<dbReference type="EMBL" id="LSRX01001098">
    <property type="protein sequence ID" value="OLP83709.1"/>
    <property type="molecule type" value="Genomic_DNA"/>
</dbReference>
<proteinExistence type="predicted"/>
<feature type="region of interest" description="Disordered" evidence="1">
    <location>
        <begin position="1116"/>
        <end position="1139"/>
    </location>
</feature>
<dbReference type="CDD" id="cd00009">
    <property type="entry name" value="AAA"/>
    <property type="match status" value="1"/>
</dbReference>
<feature type="region of interest" description="Disordered" evidence="1">
    <location>
        <begin position="1172"/>
        <end position="1204"/>
    </location>
</feature>
<reference evidence="3 4" key="1">
    <citation type="submission" date="2016-02" db="EMBL/GenBank/DDBJ databases">
        <title>Genome analysis of coral dinoflagellate symbionts highlights evolutionary adaptations to a symbiotic lifestyle.</title>
        <authorList>
            <person name="Aranda M."/>
            <person name="Li Y."/>
            <person name="Liew Y.J."/>
            <person name="Baumgarten S."/>
            <person name="Simakov O."/>
            <person name="Wilson M."/>
            <person name="Piel J."/>
            <person name="Ashoor H."/>
            <person name="Bougouffa S."/>
            <person name="Bajic V.B."/>
            <person name="Ryu T."/>
            <person name="Ravasi T."/>
            <person name="Bayer T."/>
            <person name="Micklem G."/>
            <person name="Kim H."/>
            <person name="Bhak J."/>
            <person name="Lajeunesse T.C."/>
            <person name="Voolstra C.R."/>
        </authorList>
    </citation>
    <scope>NUCLEOTIDE SEQUENCE [LARGE SCALE GENOMIC DNA]</scope>
    <source>
        <strain evidence="3 4">CCMP2467</strain>
    </source>
</reference>
<accession>A0A1Q9CLB4</accession>
<feature type="compositionally biased region" description="Polar residues" evidence="1">
    <location>
        <begin position="1172"/>
        <end position="1190"/>
    </location>
</feature>
<dbReference type="SUPFAM" id="SSF56672">
    <property type="entry name" value="DNA/RNA polymerases"/>
    <property type="match status" value="1"/>
</dbReference>
<feature type="region of interest" description="Disordered" evidence="1">
    <location>
        <begin position="1452"/>
        <end position="1505"/>
    </location>
</feature>
<keyword evidence="4" id="KW-1185">Reference proteome</keyword>
<dbReference type="OrthoDB" id="446888at2759"/>
<dbReference type="InterPro" id="IPR043502">
    <property type="entry name" value="DNA/RNA_pol_sf"/>
</dbReference>
<feature type="compositionally biased region" description="Polar residues" evidence="1">
    <location>
        <begin position="986"/>
        <end position="1006"/>
    </location>
</feature>
<dbReference type="Pfam" id="PF00078">
    <property type="entry name" value="RVT_1"/>
    <property type="match status" value="1"/>
</dbReference>
<dbReference type="Gene3D" id="3.60.60.10">
    <property type="entry name" value="Penicillin V Acylase, Chain A"/>
    <property type="match status" value="1"/>
</dbReference>
<gene>
    <name evidence="3" type="primary">clpB</name>
    <name evidence="3" type="ORF">AK812_SmicGene35504</name>
</gene>
<dbReference type="NCBIfam" id="NF040521">
    <property type="entry name" value="C45_proenzyme"/>
    <property type="match status" value="1"/>
</dbReference>
<dbReference type="InterPro" id="IPR027417">
    <property type="entry name" value="P-loop_NTPase"/>
</dbReference>